<dbReference type="HOGENOM" id="CLU_2795670_0_0_1"/>
<protein>
    <submittedName>
        <fullName evidence="1">Uncharacterized protein</fullName>
    </submittedName>
</protein>
<organism evidence="1 2">
    <name type="scientific">Suillus luteus UH-Slu-Lm8-n1</name>
    <dbReference type="NCBI Taxonomy" id="930992"/>
    <lineage>
        <taxon>Eukaryota</taxon>
        <taxon>Fungi</taxon>
        <taxon>Dikarya</taxon>
        <taxon>Basidiomycota</taxon>
        <taxon>Agaricomycotina</taxon>
        <taxon>Agaricomycetes</taxon>
        <taxon>Agaricomycetidae</taxon>
        <taxon>Boletales</taxon>
        <taxon>Suillineae</taxon>
        <taxon>Suillaceae</taxon>
        <taxon>Suillus</taxon>
    </lineage>
</organism>
<dbReference type="OrthoDB" id="10535851at2759"/>
<proteinExistence type="predicted"/>
<keyword evidence="2" id="KW-1185">Reference proteome</keyword>
<reference evidence="1 2" key="1">
    <citation type="submission" date="2014-04" db="EMBL/GenBank/DDBJ databases">
        <authorList>
            <consortium name="DOE Joint Genome Institute"/>
            <person name="Kuo A."/>
            <person name="Ruytinx J."/>
            <person name="Rineau F."/>
            <person name="Colpaert J."/>
            <person name="Kohler A."/>
            <person name="Nagy L.G."/>
            <person name="Floudas D."/>
            <person name="Copeland A."/>
            <person name="Barry K.W."/>
            <person name="Cichocki N."/>
            <person name="Veneault-Fourrey C."/>
            <person name="LaButti K."/>
            <person name="Lindquist E.A."/>
            <person name="Lipzen A."/>
            <person name="Lundell T."/>
            <person name="Morin E."/>
            <person name="Murat C."/>
            <person name="Sun H."/>
            <person name="Tunlid A."/>
            <person name="Henrissat B."/>
            <person name="Grigoriev I.V."/>
            <person name="Hibbett D.S."/>
            <person name="Martin F."/>
            <person name="Nordberg H.P."/>
            <person name="Cantor M.N."/>
            <person name="Hua S.X."/>
        </authorList>
    </citation>
    <scope>NUCLEOTIDE SEQUENCE [LARGE SCALE GENOMIC DNA]</scope>
    <source>
        <strain evidence="1 2">UH-Slu-Lm8-n1</strain>
    </source>
</reference>
<dbReference type="AlphaFoldDB" id="A0A0C9Z7E2"/>
<evidence type="ECO:0000313" key="1">
    <source>
        <dbReference type="EMBL" id="KIK33435.1"/>
    </source>
</evidence>
<dbReference type="Proteomes" id="UP000054485">
    <property type="component" value="Unassembled WGS sequence"/>
</dbReference>
<name>A0A0C9Z7E2_9AGAM</name>
<dbReference type="EMBL" id="KN835944">
    <property type="protein sequence ID" value="KIK33435.1"/>
    <property type="molecule type" value="Genomic_DNA"/>
</dbReference>
<sequence length="68" mass="7555">MHAMDSIHTNTMLYTFQASFVDDLVFPILGIAHCSRKTRVGQSEIHKDAPLAEFTGCTMACGKRLLNL</sequence>
<evidence type="ECO:0000313" key="2">
    <source>
        <dbReference type="Proteomes" id="UP000054485"/>
    </source>
</evidence>
<gene>
    <name evidence="1" type="ORF">CY34DRAFT_711440</name>
</gene>
<accession>A0A0C9Z7E2</accession>
<reference evidence="2" key="2">
    <citation type="submission" date="2015-01" db="EMBL/GenBank/DDBJ databases">
        <title>Evolutionary Origins and Diversification of the Mycorrhizal Mutualists.</title>
        <authorList>
            <consortium name="DOE Joint Genome Institute"/>
            <consortium name="Mycorrhizal Genomics Consortium"/>
            <person name="Kohler A."/>
            <person name="Kuo A."/>
            <person name="Nagy L.G."/>
            <person name="Floudas D."/>
            <person name="Copeland A."/>
            <person name="Barry K.W."/>
            <person name="Cichocki N."/>
            <person name="Veneault-Fourrey C."/>
            <person name="LaButti K."/>
            <person name="Lindquist E.A."/>
            <person name="Lipzen A."/>
            <person name="Lundell T."/>
            <person name="Morin E."/>
            <person name="Murat C."/>
            <person name="Riley R."/>
            <person name="Ohm R."/>
            <person name="Sun H."/>
            <person name="Tunlid A."/>
            <person name="Henrissat B."/>
            <person name="Grigoriev I.V."/>
            <person name="Hibbett D.S."/>
            <person name="Martin F."/>
        </authorList>
    </citation>
    <scope>NUCLEOTIDE SEQUENCE [LARGE SCALE GENOMIC DNA]</scope>
    <source>
        <strain evidence="2">UH-Slu-Lm8-n1</strain>
    </source>
</reference>
<dbReference type="InParanoid" id="A0A0C9Z7E2"/>